<reference evidence="2" key="1">
    <citation type="submission" date="2018-05" db="EMBL/GenBank/DDBJ databases">
        <authorList>
            <person name="Lanie J.A."/>
            <person name="Ng W.-L."/>
            <person name="Kazmierczak K.M."/>
            <person name="Andrzejewski T.M."/>
            <person name="Davidsen T.M."/>
            <person name="Wayne K.J."/>
            <person name="Tettelin H."/>
            <person name="Glass J.I."/>
            <person name="Rusch D."/>
            <person name="Podicherti R."/>
            <person name="Tsui H.-C.T."/>
            <person name="Winkler M.E."/>
        </authorList>
    </citation>
    <scope>NUCLEOTIDE SEQUENCE</scope>
</reference>
<dbReference type="Gene3D" id="3.60.21.70">
    <property type="entry name" value="PhoD-like phosphatase"/>
    <property type="match status" value="1"/>
</dbReference>
<protein>
    <recommendedName>
        <fullName evidence="1">PhoD-like phosphatase metallophosphatase domain-containing protein</fullName>
    </recommendedName>
</protein>
<dbReference type="Pfam" id="PF09423">
    <property type="entry name" value="PhoD"/>
    <property type="match status" value="1"/>
</dbReference>
<evidence type="ECO:0000313" key="2">
    <source>
        <dbReference type="EMBL" id="SVE15449.1"/>
    </source>
</evidence>
<dbReference type="PANTHER" id="PTHR33987">
    <property type="entry name" value="CALCINEURIN-LIKE METALLO-PHOSPHOESTERASE SUPERFAMILY PROTEIN"/>
    <property type="match status" value="1"/>
</dbReference>
<proteinExistence type="predicted"/>
<name>A0A383B6T3_9ZZZZ</name>
<dbReference type="CDD" id="cd07389">
    <property type="entry name" value="MPP_PhoD"/>
    <property type="match status" value="1"/>
</dbReference>
<sequence length="213" mass="24098">MAFGFLLGTILSQAEEPINAIAFGSCLQEKRPQPIWESVIAAKPDLFVLLGDNIYGDTRDMKKLRGKWDVFADKPGFRKLRAQCRLLATWDDHDYGENDAGVEYPKKVESQQIFLDFLGEPQDSPRRKTPGIYDAKTIGPEGKRVQFILLDTRYFRGSLRRAPKREPGKGPYVASLDAKAEVLGEAQWKWLEEKLREPAEVRVIASSIQVVST</sequence>
<dbReference type="InterPro" id="IPR038607">
    <property type="entry name" value="PhoD-like_sf"/>
</dbReference>
<evidence type="ECO:0000259" key="1">
    <source>
        <dbReference type="Pfam" id="PF09423"/>
    </source>
</evidence>
<dbReference type="EMBL" id="UINC01197789">
    <property type="protein sequence ID" value="SVE15449.1"/>
    <property type="molecule type" value="Genomic_DNA"/>
</dbReference>
<feature type="non-terminal residue" evidence="2">
    <location>
        <position position="213"/>
    </location>
</feature>
<dbReference type="InterPro" id="IPR029052">
    <property type="entry name" value="Metallo-depent_PP-like"/>
</dbReference>
<dbReference type="InterPro" id="IPR018946">
    <property type="entry name" value="PhoD-like_MPP"/>
</dbReference>
<organism evidence="2">
    <name type="scientific">marine metagenome</name>
    <dbReference type="NCBI Taxonomy" id="408172"/>
    <lineage>
        <taxon>unclassified sequences</taxon>
        <taxon>metagenomes</taxon>
        <taxon>ecological metagenomes</taxon>
    </lineage>
</organism>
<dbReference type="AlphaFoldDB" id="A0A383B6T3"/>
<accession>A0A383B6T3</accession>
<gene>
    <name evidence="2" type="ORF">METZ01_LOCUS468303</name>
</gene>
<feature type="domain" description="PhoD-like phosphatase metallophosphatase" evidence="1">
    <location>
        <begin position="34"/>
        <end position="209"/>
    </location>
</feature>
<dbReference type="PANTHER" id="PTHR33987:SF1">
    <property type="entry name" value="CALCINEURIN-LIKE METALLO-PHOSPHOESTERASE SUPERFAMILY PROTEIN"/>
    <property type="match status" value="1"/>
</dbReference>
<dbReference type="SUPFAM" id="SSF56300">
    <property type="entry name" value="Metallo-dependent phosphatases"/>
    <property type="match status" value="1"/>
</dbReference>